<dbReference type="Gene3D" id="3.30.160.270">
    <property type="match status" value="1"/>
</dbReference>
<evidence type="ECO:0000256" key="2">
    <source>
        <dbReference type="ARBA" id="ARBA00006154"/>
    </source>
</evidence>
<dbReference type="Gene3D" id="1.10.238.260">
    <property type="match status" value="1"/>
</dbReference>
<dbReference type="InterPro" id="IPR005675">
    <property type="entry name" value="Citramal_synthase"/>
</dbReference>
<dbReference type="InterPro" id="IPR013785">
    <property type="entry name" value="Aldolase_TIM"/>
</dbReference>
<keyword evidence="3" id="KW-0028">Amino-acid biosynthesis</keyword>
<dbReference type="Gene3D" id="3.20.20.70">
    <property type="entry name" value="Aldolase class I"/>
    <property type="match status" value="1"/>
</dbReference>
<dbReference type="NCBIfam" id="TIGR00977">
    <property type="entry name" value="citramal_synth"/>
    <property type="match status" value="1"/>
</dbReference>
<dbReference type="SUPFAM" id="SSF110921">
    <property type="entry name" value="2-isopropylmalate synthase LeuA, allosteric (dimerisation) domain"/>
    <property type="match status" value="1"/>
</dbReference>
<dbReference type="RefSeq" id="WP_132281002.1">
    <property type="nucleotide sequence ID" value="NZ_SMGQ01000011.1"/>
</dbReference>
<evidence type="ECO:0000256" key="7">
    <source>
        <dbReference type="ARBA" id="ARBA00048263"/>
    </source>
</evidence>
<comment type="similarity">
    <text evidence="2 9">Belongs to the alpha-IPM synthase/homocitrate synthase family.</text>
</comment>
<dbReference type="PANTHER" id="PTHR43538">
    <property type="entry name" value="ALPHA-IPM SYNTHASE/HOMOCITRATE SYNTHASE"/>
    <property type="match status" value="1"/>
</dbReference>
<evidence type="ECO:0000313" key="12">
    <source>
        <dbReference type="Proteomes" id="UP000294545"/>
    </source>
</evidence>
<dbReference type="CDD" id="cd07941">
    <property type="entry name" value="DRE_TIM_LeuA3"/>
    <property type="match status" value="1"/>
</dbReference>
<name>A0A4R1MZ41_9FIRM</name>
<dbReference type="OrthoDB" id="9804858at2"/>
<evidence type="ECO:0000259" key="10">
    <source>
        <dbReference type="PROSITE" id="PS50991"/>
    </source>
</evidence>
<dbReference type="Pfam" id="PF22617">
    <property type="entry name" value="HCS_D2"/>
    <property type="match status" value="1"/>
</dbReference>
<protein>
    <recommendedName>
        <fullName evidence="8">Citramalate synthase</fullName>
        <ecNumber evidence="8">2.3.3.21</ecNumber>
    </recommendedName>
</protein>
<dbReference type="InterPro" id="IPR054691">
    <property type="entry name" value="LeuA/HCS_post-cat"/>
</dbReference>
<evidence type="ECO:0000256" key="9">
    <source>
        <dbReference type="RuleBase" id="RU003523"/>
    </source>
</evidence>
<evidence type="ECO:0000256" key="5">
    <source>
        <dbReference type="ARBA" id="ARBA00022679"/>
    </source>
</evidence>
<dbReference type="GO" id="GO:0043714">
    <property type="term" value="F:(R)-citramalate synthase activity"/>
    <property type="evidence" value="ECO:0007669"/>
    <property type="project" value="UniProtKB-UniRule"/>
</dbReference>
<organism evidence="11 12">
    <name type="scientific">Natranaerovirga hydrolytica</name>
    <dbReference type="NCBI Taxonomy" id="680378"/>
    <lineage>
        <taxon>Bacteria</taxon>
        <taxon>Bacillati</taxon>
        <taxon>Bacillota</taxon>
        <taxon>Clostridia</taxon>
        <taxon>Lachnospirales</taxon>
        <taxon>Natranaerovirgaceae</taxon>
        <taxon>Natranaerovirga</taxon>
    </lineage>
</organism>
<dbReference type="PROSITE" id="PS50991">
    <property type="entry name" value="PYR_CT"/>
    <property type="match status" value="1"/>
</dbReference>
<evidence type="ECO:0000256" key="3">
    <source>
        <dbReference type="ARBA" id="ARBA00022605"/>
    </source>
</evidence>
<dbReference type="GO" id="GO:0009098">
    <property type="term" value="P:L-leucine biosynthetic process"/>
    <property type="evidence" value="ECO:0007669"/>
    <property type="project" value="InterPro"/>
</dbReference>
<dbReference type="GO" id="GO:0009097">
    <property type="term" value="P:isoleucine biosynthetic process"/>
    <property type="evidence" value="ECO:0007669"/>
    <property type="project" value="UniProtKB-UniRule"/>
</dbReference>
<dbReference type="PROSITE" id="PS00815">
    <property type="entry name" value="AIPM_HOMOCIT_SYNTH_1"/>
    <property type="match status" value="1"/>
</dbReference>
<dbReference type="EMBL" id="SMGQ01000011">
    <property type="protein sequence ID" value="TCK98435.1"/>
    <property type="molecule type" value="Genomic_DNA"/>
</dbReference>
<feature type="domain" description="Pyruvate carboxyltransferase" evidence="10">
    <location>
        <begin position="4"/>
        <end position="267"/>
    </location>
</feature>
<dbReference type="AlphaFoldDB" id="A0A4R1MZ41"/>
<evidence type="ECO:0000256" key="4">
    <source>
        <dbReference type="ARBA" id="ARBA00022624"/>
    </source>
</evidence>
<dbReference type="UniPathway" id="UPA00047">
    <property type="reaction ID" value="UER00066"/>
</dbReference>
<comment type="caution">
    <text evidence="11">The sequence shown here is derived from an EMBL/GenBank/DDBJ whole genome shotgun (WGS) entry which is preliminary data.</text>
</comment>
<dbReference type="Pfam" id="PF08502">
    <property type="entry name" value="LeuA_dimer"/>
    <property type="match status" value="1"/>
</dbReference>
<evidence type="ECO:0000256" key="8">
    <source>
        <dbReference type="NCBIfam" id="TIGR00977"/>
    </source>
</evidence>
<reference evidence="11 12" key="1">
    <citation type="submission" date="2019-03" db="EMBL/GenBank/DDBJ databases">
        <title>Genomic Encyclopedia of Type Strains, Phase IV (KMG-IV): sequencing the most valuable type-strain genomes for metagenomic binning, comparative biology and taxonomic classification.</title>
        <authorList>
            <person name="Goeker M."/>
        </authorList>
    </citation>
    <scope>NUCLEOTIDE SEQUENCE [LARGE SCALE GENOMIC DNA]</scope>
    <source>
        <strain evidence="11 12">DSM 24176</strain>
    </source>
</reference>
<sequence length="530" mass="58625">MSRVEIFDSTLRDGAQAEGISFSVEDKLKVVKAMDEMGIEYIEAGNPGSNPKDLEFFKEVKQIQLNHSKLTAFGSTRRRNIKVTDDANVQSLLEADTQGVAIFGKSWDFHVTDIIQTTLDENLNMIKETVAFFKEKGKEVFFDAEHFFDGFKSNKEYALASLKAAKEGGADCLVLCDTNGGTMPLEVYEMTKEVAKVLPEIKVGIHAHNDSGMAVANSIMAVEAGARHVQGTYIGFGERCGNANLSTIIANLQLKKGYDCIPEEYMEHLTSTAMLIAEIANITLSEKEPFVGRSAFTHKGGMHIDGVNKASHSFEHINPEIVGNARRFLMSEVAGRSTIMKKIHKIAPEITKESDEAKQIVDRLKELEHEGYQFEGAESTFELIIRKQLGKYKSFFELENFKIIGEQPAKDSIFSSYAMVKVNVDGTEELTAAEGDGPVHALDSALRKALEVFYPSLQEVHLTDYKVRVLDSKSATAAKVRVLITSSDGKDIWSTVGVSSDIIEASLIALIDSIEVKLLRDLENKIKAYI</sequence>
<proteinExistence type="inferred from homology"/>
<dbReference type="PROSITE" id="PS00816">
    <property type="entry name" value="AIPM_HOMOCIT_SYNTH_2"/>
    <property type="match status" value="1"/>
</dbReference>
<dbReference type="EC" id="2.3.3.21" evidence="8"/>
<dbReference type="GO" id="GO:0003852">
    <property type="term" value="F:2-isopropylmalate synthase activity"/>
    <property type="evidence" value="ECO:0007669"/>
    <property type="project" value="InterPro"/>
</dbReference>
<evidence type="ECO:0000256" key="1">
    <source>
        <dbReference type="ARBA" id="ARBA00004743"/>
    </source>
</evidence>
<keyword evidence="12" id="KW-1185">Reference proteome</keyword>
<accession>A0A4R1MZ41</accession>
<evidence type="ECO:0000313" key="11">
    <source>
        <dbReference type="EMBL" id="TCK98435.1"/>
    </source>
</evidence>
<gene>
    <name evidence="11" type="ORF">EDC19_0855</name>
</gene>
<keyword evidence="5 9" id="KW-0808">Transferase</keyword>
<keyword evidence="6" id="KW-0100">Branched-chain amino acid biosynthesis</keyword>
<dbReference type="SMART" id="SM00917">
    <property type="entry name" value="LeuA_dimer"/>
    <property type="match status" value="1"/>
</dbReference>
<dbReference type="InterPro" id="IPR036230">
    <property type="entry name" value="LeuA_allosteric_dom_sf"/>
</dbReference>
<keyword evidence="4" id="KW-0412">Isoleucine biosynthesis</keyword>
<dbReference type="SUPFAM" id="SSF51569">
    <property type="entry name" value="Aldolase"/>
    <property type="match status" value="1"/>
</dbReference>
<comment type="pathway">
    <text evidence="1">Amino-acid biosynthesis; L-isoleucine biosynthesis; 2-oxobutanoate from pyruvate: step 1/3.</text>
</comment>
<evidence type="ECO:0000256" key="6">
    <source>
        <dbReference type="ARBA" id="ARBA00023304"/>
    </source>
</evidence>
<dbReference type="Proteomes" id="UP000294545">
    <property type="component" value="Unassembled WGS sequence"/>
</dbReference>
<dbReference type="PANTHER" id="PTHR43538:SF1">
    <property type="entry name" value="(R)-CITRAMALATE SYNTHASE"/>
    <property type="match status" value="1"/>
</dbReference>
<dbReference type="InterPro" id="IPR002034">
    <property type="entry name" value="AIPM/Hcit_synth_CS"/>
</dbReference>
<dbReference type="Pfam" id="PF00682">
    <property type="entry name" value="HMGL-like"/>
    <property type="match status" value="1"/>
</dbReference>
<dbReference type="InterPro" id="IPR013709">
    <property type="entry name" value="2-isopropylmalate_synth_dimer"/>
</dbReference>
<comment type="catalytic activity">
    <reaction evidence="7">
        <text>pyruvate + acetyl-CoA + H2O = (3R)-citramalate + CoA + H(+)</text>
        <dbReference type="Rhea" id="RHEA:19045"/>
        <dbReference type="ChEBI" id="CHEBI:15361"/>
        <dbReference type="ChEBI" id="CHEBI:15377"/>
        <dbReference type="ChEBI" id="CHEBI:15378"/>
        <dbReference type="ChEBI" id="CHEBI:30934"/>
        <dbReference type="ChEBI" id="CHEBI:57287"/>
        <dbReference type="ChEBI" id="CHEBI:57288"/>
        <dbReference type="EC" id="2.3.3.21"/>
    </reaction>
</comment>
<dbReference type="InterPro" id="IPR000891">
    <property type="entry name" value="PYR_CT"/>
</dbReference>